<dbReference type="GeneID" id="112048907"/>
<dbReference type="OrthoDB" id="416253at2759"/>
<gene>
    <name evidence="8" type="primary">LOC112048907</name>
</gene>
<evidence type="ECO:0000256" key="5">
    <source>
        <dbReference type="SAM" id="SignalP"/>
    </source>
</evidence>
<feature type="site" description="Lowers pKa of active site Tyr" evidence="4">
    <location>
        <position position="102"/>
    </location>
</feature>
<dbReference type="RefSeq" id="XP_023942378.1">
    <property type="nucleotide sequence ID" value="XM_024086610.2"/>
</dbReference>
<proteinExistence type="predicted"/>
<dbReference type="FunFam" id="3.20.20.100:FF:000002">
    <property type="entry name" value="2,5-diketo-D-gluconic acid reductase A"/>
    <property type="match status" value="1"/>
</dbReference>
<feature type="chain" id="PRO_5027099902" evidence="5">
    <location>
        <begin position="19"/>
        <end position="335"/>
    </location>
</feature>
<evidence type="ECO:0000259" key="6">
    <source>
        <dbReference type="Pfam" id="PF00248"/>
    </source>
</evidence>
<evidence type="ECO:0000256" key="4">
    <source>
        <dbReference type="PIRSR" id="PIRSR000097-3"/>
    </source>
</evidence>
<dbReference type="PROSITE" id="PS00798">
    <property type="entry name" value="ALDOKETO_REDUCTASE_1"/>
    <property type="match status" value="1"/>
</dbReference>
<evidence type="ECO:0000313" key="7">
    <source>
        <dbReference type="Proteomes" id="UP001652582"/>
    </source>
</evidence>
<protein>
    <submittedName>
        <fullName evidence="8">Aldo-keto reductase AKR2E4-like</fullName>
    </submittedName>
</protein>
<dbReference type="PRINTS" id="PR00069">
    <property type="entry name" value="ALDKETRDTASE"/>
</dbReference>
<dbReference type="PIRSF" id="PIRSF000097">
    <property type="entry name" value="AKR"/>
    <property type="match status" value="1"/>
</dbReference>
<reference evidence="8" key="1">
    <citation type="submission" date="2025-08" db="UniProtKB">
        <authorList>
            <consortium name="RefSeq"/>
        </authorList>
    </citation>
    <scope>IDENTIFICATION</scope>
</reference>
<dbReference type="Pfam" id="PF00248">
    <property type="entry name" value="Aldo_ket_red"/>
    <property type="match status" value="1"/>
</dbReference>
<keyword evidence="1" id="KW-0560">Oxidoreductase</keyword>
<dbReference type="InterPro" id="IPR018170">
    <property type="entry name" value="Aldo/ket_reductase_CS"/>
</dbReference>
<dbReference type="Proteomes" id="UP001652582">
    <property type="component" value="Chromosome 8"/>
</dbReference>
<dbReference type="PANTHER" id="PTHR11732">
    <property type="entry name" value="ALDO/KETO REDUCTASE"/>
    <property type="match status" value="1"/>
</dbReference>
<keyword evidence="7" id="KW-1185">Reference proteome</keyword>
<keyword evidence="5" id="KW-0732">Signal</keyword>
<evidence type="ECO:0000256" key="1">
    <source>
        <dbReference type="ARBA" id="ARBA00023002"/>
    </source>
</evidence>
<evidence type="ECO:0000313" key="8">
    <source>
        <dbReference type="RefSeq" id="XP_023942378.1"/>
    </source>
</evidence>
<dbReference type="PROSITE" id="PS00062">
    <property type="entry name" value="ALDOKETO_REDUCTASE_2"/>
    <property type="match status" value="1"/>
</dbReference>
<dbReference type="KEGG" id="bany:112048907"/>
<evidence type="ECO:0000256" key="2">
    <source>
        <dbReference type="PIRSR" id="PIRSR000097-1"/>
    </source>
</evidence>
<organism evidence="7 8">
    <name type="scientific">Bicyclus anynana</name>
    <name type="common">Squinting bush brown butterfly</name>
    <dbReference type="NCBI Taxonomy" id="110368"/>
    <lineage>
        <taxon>Eukaryota</taxon>
        <taxon>Metazoa</taxon>
        <taxon>Ecdysozoa</taxon>
        <taxon>Arthropoda</taxon>
        <taxon>Hexapoda</taxon>
        <taxon>Insecta</taxon>
        <taxon>Pterygota</taxon>
        <taxon>Neoptera</taxon>
        <taxon>Endopterygota</taxon>
        <taxon>Lepidoptera</taxon>
        <taxon>Glossata</taxon>
        <taxon>Ditrysia</taxon>
        <taxon>Papilionoidea</taxon>
        <taxon>Nymphalidae</taxon>
        <taxon>Satyrinae</taxon>
        <taxon>Satyrini</taxon>
        <taxon>Mycalesina</taxon>
        <taxon>Bicyclus</taxon>
    </lineage>
</organism>
<accession>A0A6J1NBK4</accession>
<dbReference type="SUPFAM" id="SSF51430">
    <property type="entry name" value="NAD(P)-linked oxidoreductase"/>
    <property type="match status" value="1"/>
</dbReference>
<evidence type="ECO:0000256" key="3">
    <source>
        <dbReference type="PIRSR" id="PIRSR000097-2"/>
    </source>
</evidence>
<dbReference type="InterPro" id="IPR023210">
    <property type="entry name" value="NADP_OxRdtase_dom"/>
</dbReference>
<dbReference type="GO" id="GO:0016616">
    <property type="term" value="F:oxidoreductase activity, acting on the CH-OH group of donors, NAD or NADP as acceptor"/>
    <property type="evidence" value="ECO:0007669"/>
    <property type="project" value="UniProtKB-ARBA"/>
</dbReference>
<dbReference type="Gene3D" id="3.20.20.100">
    <property type="entry name" value="NADP-dependent oxidoreductase domain"/>
    <property type="match status" value="1"/>
</dbReference>
<dbReference type="InterPro" id="IPR020471">
    <property type="entry name" value="AKR"/>
</dbReference>
<dbReference type="InterPro" id="IPR036812">
    <property type="entry name" value="NAD(P)_OxRdtase_dom_sf"/>
</dbReference>
<feature type="domain" description="NADP-dependent oxidoreductase" evidence="6">
    <location>
        <begin position="46"/>
        <end position="303"/>
    </location>
</feature>
<sequence>MRIVVIIYLLEVVELTCSSNVCGDKYKILNDGNLIPAVAYGTWADVPDLPKVIPSVIHAIKVGFRHLDTAYLYGNECLIGEALSIVFRMGIVSRDEMFITTKLDASVPFRKHVVPSLKENLKRLRLEYVDLFLIHNPYNVFNYSNFDILDIWKGMEDCKRLGLARSIGVSNFNSSHINRMLRYSKIRPAVNQIEVNPTRTNLDIVAYCQSEGIVVTGYAPFGFLVPRPWSNITGIPPTFEDPTLVRMARKYGKETSQVALRYQIDRSVIPIPRSQNRTHISSNVDLFDFSLTQKEVYTINEFNRNLPVYADDGGELIALYLQMYETLLSLPTYCK</sequence>
<feature type="active site" description="Proton donor" evidence="2">
    <location>
        <position position="73"/>
    </location>
</feature>
<dbReference type="AlphaFoldDB" id="A0A6J1NBK4"/>
<feature type="signal peptide" evidence="5">
    <location>
        <begin position="1"/>
        <end position="18"/>
    </location>
</feature>
<name>A0A6J1NBK4_BICAN</name>
<feature type="binding site" evidence="3">
    <location>
        <position position="135"/>
    </location>
    <ligand>
        <name>substrate</name>
    </ligand>
</feature>